<name>A0ABX8Y8P5_ANETH</name>
<dbReference type="RefSeq" id="WP_220558990.1">
    <property type="nucleotide sequence ID" value="NZ_CP080764.1"/>
</dbReference>
<evidence type="ECO:0000313" key="2">
    <source>
        <dbReference type="Proteomes" id="UP000826616"/>
    </source>
</evidence>
<gene>
    <name evidence="1" type="ORF">K3F53_11250</name>
</gene>
<sequence length="216" mass="24235">MGTSRRKTSDKVKKLLEKQKEQDIKKALPKVTSVVLTPKLLGHIFNEKEFKTIVSVGIAGLSALKSGSFSADYNFGEDLVSCDLLKENPLTLNQVIDKILEAAEELDPNLSELLVTAFKLTMAKMIKEEQDVHSFALELCIFLIYLLLQQELIEAFSDVFQEFGHKEINQLIKDLARKIANSIQTDINDFVQGKMELEALLQLISDKASDTTLGEF</sequence>
<protein>
    <submittedName>
        <fullName evidence="1">Uncharacterized protein</fullName>
    </submittedName>
</protein>
<reference evidence="1 2" key="1">
    <citation type="submission" date="2021-08" db="EMBL/GenBank/DDBJ databases">
        <title>Complete genome sequence of the strain Aneurinibacillus thermoaerophilus CCM 8960.</title>
        <authorList>
            <person name="Musilova J."/>
            <person name="Kourilova X."/>
            <person name="Pernicova I."/>
            <person name="Bezdicek M."/>
            <person name="Lengerova M."/>
            <person name="Obruca S."/>
            <person name="Sedlar K."/>
        </authorList>
    </citation>
    <scope>NUCLEOTIDE SEQUENCE [LARGE SCALE GENOMIC DNA]</scope>
    <source>
        <strain evidence="1 2">CCM 8960</strain>
    </source>
</reference>
<proteinExistence type="predicted"/>
<keyword evidence="2" id="KW-1185">Reference proteome</keyword>
<organism evidence="1 2">
    <name type="scientific">Aneurinibacillus thermoaerophilus</name>
    <dbReference type="NCBI Taxonomy" id="143495"/>
    <lineage>
        <taxon>Bacteria</taxon>
        <taxon>Bacillati</taxon>
        <taxon>Bacillota</taxon>
        <taxon>Bacilli</taxon>
        <taxon>Bacillales</taxon>
        <taxon>Paenibacillaceae</taxon>
        <taxon>Aneurinibacillus group</taxon>
        <taxon>Aneurinibacillus</taxon>
    </lineage>
</organism>
<dbReference type="EMBL" id="CP080764">
    <property type="protein sequence ID" value="QYY41514.1"/>
    <property type="molecule type" value="Genomic_DNA"/>
</dbReference>
<dbReference type="GeneID" id="97141947"/>
<dbReference type="Proteomes" id="UP000826616">
    <property type="component" value="Chromosome"/>
</dbReference>
<accession>A0ABX8Y8P5</accession>
<evidence type="ECO:0000313" key="1">
    <source>
        <dbReference type="EMBL" id="QYY41514.1"/>
    </source>
</evidence>